<organism evidence="2 3">
    <name type="scientific">Roseateles depolymerans</name>
    <dbReference type="NCBI Taxonomy" id="76731"/>
    <lineage>
        <taxon>Bacteria</taxon>
        <taxon>Pseudomonadati</taxon>
        <taxon>Pseudomonadota</taxon>
        <taxon>Betaproteobacteria</taxon>
        <taxon>Burkholderiales</taxon>
        <taxon>Sphaerotilaceae</taxon>
        <taxon>Roseateles</taxon>
    </lineage>
</organism>
<proteinExistence type="predicted"/>
<dbReference type="PROSITE" id="PS51464">
    <property type="entry name" value="SIS"/>
    <property type="match status" value="1"/>
</dbReference>
<dbReference type="InterPro" id="IPR050099">
    <property type="entry name" value="SIS_GmhA/DiaA_subfam"/>
</dbReference>
<sequence length="189" mass="20639">MIEQRIQQQFFESADLLYQAAEQLARPLAMATQMIADAITGGNRILCAAQGLAALDADYLAARLAGRFEQDRPGLAAWSLAAQARDAAGLDLERLLQAHGHPGDVLVMIEPLREQRDAWQGPLAVAHSQEMSVVALTGGTSDEWRGLLQDTDIQIRVSHTREPRVIETQRVLLHALADAIDVQLLGSDE</sequence>
<dbReference type="InterPro" id="IPR001347">
    <property type="entry name" value="SIS_dom"/>
</dbReference>
<dbReference type="Gene3D" id="3.40.50.10490">
    <property type="entry name" value="Glucose-6-phosphate isomerase like protein, domain 1"/>
    <property type="match status" value="1"/>
</dbReference>
<dbReference type="GO" id="GO:0097367">
    <property type="term" value="F:carbohydrate derivative binding"/>
    <property type="evidence" value="ECO:0007669"/>
    <property type="project" value="InterPro"/>
</dbReference>
<dbReference type="PANTHER" id="PTHR30390">
    <property type="entry name" value="SEDOHEPTULOSE 7-PHOSPHATE ISOMERASE / DNAA INITIATOR-ASSOCIATING FACTOR FOR REPLICATION INITIATION"/>
    <property type="match status" value="1"/>
</dbReference>
<dbReference type="PANTHER" id="PTHR30390:SF6">
    <property type="entry name" value="DNAA INITIATOR-ASSOCIATING PROTEIN DIAA"/>
    <property type="match status" value="1"/>
</dbReference>
<dbReference type="AlphaFoldDB" id="A0A2W5DSA4"/>
<keyword evidence="2" id="KW-0413">Isomerase</keyword>
<dbReference type="Proteomes" id="UP000249633">
    <property type="component" value="Unassembled WGS sequence"/>
</dbReference>
<dbReference type="GO" id="GO:1901135">
    <property type="term" value="P:carbohydrate derivative metabolic process"/>
    <property type="evidence" value="ECO:0007669"/>
    <property type="project" value="InterPro"/>
</dbReference>
<protein>
    <submittedName>
        <fullName evidence="2">Phosphoheptose isomerase</fullName>
    </submittedName>
</protein>
<accession>A0A2W5DSA4</accession>
<evidence type="ECO:0000259" key="1">
    <source>
        <dbReference type="PROSITE" id="PS51464"/>
    </source>
</evidence>
<dbReference type="GO" id="GO:0016853">
    <property type="term" value="F:isomerase activity"/>
    <property type="evidence" value="ECO:0007669"/>
    <property type="project" value="UniProtKB-KW"/>
</dbReference>
<name>A0A2W5DSA4_9BURK</name>
<comment type="caution">
    <text evidence="2">The sequence shown here is derived from an EMBL/GenBank/DDBJ whole genome shotgun (WGS) entry which is preliminary data.</text>
</comment>
<dbReference type="EMBL" id="QFOD01000009">
    <property type="protein sequence ID" value="PZP32037.1"/>
    <property type="molecule type" value="Genomic_DNA"/>
</dbReference>
<dbReference type="SUPFAM" id="SSF53697">
    <property type="entry name" value="SIS domain"/>
    <property type="match status" value="1"/>
</dbReference>
<evidence type="ECO:0000313" key="2">
    <source>
        <dbReference type="EMBL" id="PZP32037.1"/>
    </source>
</evidence>
<feature type="domain" description="SIS" evidence="1">
    <location>
        <begin position="35"/>
        <end position="189"/>
    </location>
</feature>
<gene>
    <name evidence="2" type="ORF">DI603_11310</name>
</gene>
<evidence type="ECO:0000313" key="3">
    <source>
        <dbReference type="Proteomes" id="UP000249633"/>
    </source>
</evidence>
<dbReference type="InterPro" id="IPR046348">
    <property type="entry name" value="SIS_dom_sf"/>
</dbReference>
<dbReference type="Pfam" id="PF13580">
    <property type="entry name" value="SIS_2"/>
    <property type="match status" value="1"/>
</dbReference>
<reference evidence="2 3" key="1">
    <citation type="submission" date="2017-08" db="EMBL/GenBank/DDBJ databases">
        <title>Infants hospitalized years apart are colonized by the same room-sourced microbial strains.</title>
        <authorList>
            <person name="Brooks B."/>
            <person name="Olm M.R."/>
            <person name="Firek B.A."/>
            <person name="Baker R."/>
            <person name="Thomas B.C."/>
            <person name="Morowitz M.J."/>
            <person name="Banfield J.F."/>
        </authorList>
    </citation>
    <scope>NUCLEOTIDE SEQUENCE [LARGE SCALE GENOMIC DNA]</scope>
    <source>
        <strain evidence="2">S2_012_000_R2_81</strain>
    </source>
</reference>